<dbReference type="HOGENOM" id="CLU_1714253_0_0_1"/>
<accession>U9UG86</accession>
<proteinExistence type="predicted"/>
<sequence>MISSLGSFFERTVQELDFKDGYCAVTETLFLTICVGVINIDINSLGILIEYWGSGRETTDGVVGLEALAESVVGSGPGRCCGARRRNCSWNSRSSSRSPSRTLGLGILDGFDFLGVVDDTVPPIGKLFEKFFPYKAFFRSILSRLINDLSERI</sequence>
<evidence type="ECO:0000313" key="1">
    <source>
        <dbReference type="EMBL" id="ESA17553.1"/>
    </source>
</evidence>
<reference evidence="1" key="1">
    <citation type="submission" date="2013-07" db="EMBL/GenBank/DDBJ databases">
        <title>The genome of an arbuscular mycorrhizal fungus provides insights into the evolution of the oldest plant symbiosis.</title>
        <authorList>
            <consortium name="DOE Joint Genome Institute"/>
            <person name="Tisserant E."/>
            <person name="Malbreil M."/>
            <person name="Kuo A."/>
            <person name="Kohler A."/>
            <person name="Symeonidi A."/>
            <person name="Balestrini R."/>
            <person name="Charron P."/>
            <person name="Duensing N."/>
            <person name="Frei-dit-Frey N."/>
            <person name="Gianinazzi-Pearson V."/>
            <person name="Gilbert B."/>
            <person name="Handa Y."/>
            <person name="Hijri M."/>
            <person name="Kaul R."/>
            <person name="Kawaguchi M."/>
            <person name="Krajinski F."/>
            <person name="Lammers P."/>
            <person name="Lapierre D."/>
            <person name="Masclaux F.G."/>
            <person name="Murat C."/>
            <person name="Morin E."/>
            <person name="Ndikumana S."/>
            <person name="Pagni M."/>
            <person name="Petitpierre D."/>
            <person name="Requena N."/>
            <person name="Rosikiewicz P."/>
            <person name="Riley R."/>
            <person name="Saito K."/>
            <person name="San Clemente H."/>
            <person name="Shapiro H."/>
            <person name="van Tuinen D."/>
            <person name="Becard G."/>
            <person name="Bonfante P."/>
            <person name="Paszkowski U."/>
            <person name="Shachar-Hill Y."/>
            <person name="Young J.P."/>
            <person name="Sanders I.R."/>
            <person name="Henrissat B."/>
            <person name="Rensing S.A."/>
            <person name="Grigoriev I.V."/>
            <person name="Corradi N."/>
            <person name="Roux C."/>
            <person name="Martin F."/>
        </authorList>
    </citation>
    <scope>NUCLEOTIDE SEQUENCE</scope>
    <source>
        <strain evidence="1">DAOM 197198</strain>
    </source>
</reference>
<protein>
    <submittedName>
        <fullName evidence="1">Uncharacterized protein</fullName>
    </submittedName>
</protein>
<dbReference type="EMBL" id="KI280070">
    <property type="protein sequence ID" value="ESA17553.1"/>
    <property type="molecule type" value="Genomic_DNA"/>
</dbReference>
<gene>
    <name evidence="1" type="ORF">GLOINDRAFT_93877</name>
</gene>
<organism evidence="1">
    <name type="scientific">Rhizophagus irregularis (strain DAOM 181602 / DAOM 197198 / MUCL 43194)</name>
    <name type="common">Arbuscular mycorrhizal fungus</name>
    <name type="synonym">Glomus intraradices</name>
    <dbReference type="NCBI Taxonomy" id="747089"/>
    <lineage>
        <taxon>Eukaryota</taxon>
        <taxon>Fungi</taxon>
        <taxon>Fungi incertae sedis</taxon>
        <taxon>Mucoromycota</taxon>
        <taxon>Glomeromycotina</taxon>
        <taxon>Glomeromycetes</taxon>
        <taxon>Glomerales</taxon>
        <taxon>Glomeraceae</taxon>
        <taxon>Rhizophagus</taxon>
    </lineage>
</organism>
<dbReference type="VEuPathDB" id="FungiDB:RhiirFUN_000026"/>
<dbReference type="AlphaFoldDB" id="U9UG86"/>
<name>U9UG86_RHIID</name>